<dbReference type="FunFam" id="1.25.40.860:FF:000006">
    <property type="entry name" value="Eukaryotic translation initiation factor 3 subunit A"/>
    <property type="match status" value="1"/>
</dbReference>
<dbReference type="InterPro" id="IPR000717">
    <property type="entry name" value="PCI_dom"/>
</dbReference>
<dbReference type="Gene3D" id="4.10.860.10">
    <property type="entry name" value="UVR domain"/>
    <property type="match status" value="1"/>
</dbReference>
<feature type="region of interest" description="Disordered" evidence="8">
    <location>
        <begin position="721"/>
        <end position="740"/>
    </location>
</feature>
<evidence type="ECO:0000256" key="2">
    <source>
        <dbReference type="ARBA" id="ARBA00022490"/>
    </source>
</evidence>
<evidence type="ECO:0000256" key="7">
    <source>
        <dbReference type="HAMAP-Rule" id="MF_03000"/>
    </source>
</evidence>
<dbReference type="GO" id="GO:0003729">
    <property type="term" value="F:mRNA binding"/>
    <property type="evidence" value="ECO:0007669"/>
    <property type="project" value="TreeGrafter"/>
</dbReference>
<evidence type="ECO:0000256" key="1">
    <source>
        <dbReference type="ARBA" id="ARBA00004496"/>
    </source>
</evidence>
<keyword evidence="4 7" id="KW-0694">RNA-binding</keyword>
<dbReference type="Proteomes" id="UP000822688">
    <property type="component" value="Chromosome 1"/>
</dbReference>
<dbReference type="FunFam" id="4.10.860.10:FF:000001">
    <property type="entry name" value="Eukaryotic translation initiation factor 3 subunit A"/>
    <property type="match status" value="1"/>
</dbReference>
<evidence type="ECO:0000256" key="3">
    <source>
        <dbReference type="ARBA" id="ARBA00022540"/>
    </source>
</evidence>
<keyword evidence="6 7" id="KW-0175">Coiled coil</keyword>
<comment type="subunit">
    <text evidence="7">Component of the eukaryotic translation initiation factor 3 (eIF-3) complex.</text>
</comment>
<dbReference type="AlphaFoldDB" id="A0A8T0J445"/>
<reference evidence="10" key="1">
    <citation type="submission" date="2020-06" db="EMBL/GenBank/DDBJ databases">
        <title>WGS assembly of Ceratodon purpureus strain R40.</title>
        <authorList>
            <person name="Carey S.B."/>
            <person name="Jenkins J."/>
            <person name="Shu S."/>
            <person name="Lovell J.T."/>
            <person name="Sreedasyam A."/>
            <person name="Maumus F."/>
            <person name="Tiley G.P."/>
            <person name="Fernandez-Pozo N."/>
            <person name="Barry K."/>
            <person name="Chen C."/>
            <person name="Wang M."/>
            <person name="Lipzen A."/>
            <person name="Daum C."/>
            <person name="Saski C.A."/>
            <person name="Payton A.C."/>
            <person name="Mcbreen J.C."/>
            <person name="Conrad R.E."/>
            <person name="Kollar L.M."/>
            <person name="Olsson S."/>
            <person name="Huttunen S."/>
            <person name="Landis J.B."/>
            <person name="Wickett N.J."/>
            <person name="Johnson M.G."/>
            <person name="Rensing S.A."/>
            <person name="Grimwood J."/>
            <person name="Schmutz J."/>
            <person name="Mcdaniel S.F."/>
        </authorList>
    </citation>
    <scope>NUCLEOTIDE SEQUENCE</scope>
    <source>
        <strain evidence="10">R40</strain>
    </source>
</reference>
<keyword evidence="11" id="KW-1185">Reference proteome</keyword>
<dbReference type="PANTHER" id="PTHR14005">
    <property type="entry name" value="EUKARYOTIC TRANSLATION INITIATION FACTOR 3, THETA SUBUNIT"/>
    <property type="match status" value="1"/>
</dbReference>
<dbReference type="GO" id="GO:0043614">
    <property type="term" value="C:multi-eIF complex"/>
    <property type="evidence" value="ECO:0007669"/>
    <property type="project" value="TreeGrafter"/>
</dbReference>
<comment type="subcellular location">
    <subcellularLocation>
        <location evidence="1 7">Cytoplasm</location>
    </subcellularLocation>
</comment>
<gene>
    <name evidence="10" type="ORF">KC19_1G039200</name>
</gene>
<evidence type="ECO:0000259" key="9">
    <source>
        <dbReference type="PROSITE" id="PS50250"/>
    </source>
</evidence>
<evidence type="ECO:0000256" key="5">
    <source>
        <dbReference type="ARBA" id="ARBA00022917"/>
    </source>
</evidence>
<feature type="compositionally biased region" description="Basic and acidic residues" evidence="8">
    <location>
        <begin position="962"/>
        <end position="978"/>
    </location>
</feature>
<dbReference type="PANTHER" id="PTHR14005:SF0">
    <property type="entry name" value="EUKARYOTIC TRANSLATION INITIATION FACTOR 3 SUBUNIT A"/>
    <property type="match status" value="1"/>
</dbReference>
<dbReference type="GO" id="GO:0002188">
    <property type="term" value="P:translation reinitiation"/>
    <property type="evidence" value="ECO:0007669"/>
    <property type="project" value="TreeGrafter"/>
</dbReference>
<dbReference type="GO" id="GO:0071541">
    <property type="term" value="C:eukaryotic translation initiation factor 3 complex, eIF3m"/>
    <property type="evidence" value="ECO:0007669"/>
    <property type="project" value="TreeGrafter"/>
</dbReference>
<dbReference type="SMART" id="SM00088">
    <property type="entry name" value="PINT"/>
    <property type="match status" value="1"/>
</dbReference>
<organism evidence="10 11">
    <name type="scientific">Ceratodon purpureus</name>
    <name type="common">Fire moss</name>
    <name type="synonym">Dicranum purpureum</name>
    <dbReference type="NCBI Taxonomy" id="3225"/>
    <lineage>
        <taxon>Eukaryota</taxon>
        <taxon>Viridiplantae</taxon>
        <taxon>Streptophyta</taxon>
        <taxon>Embryophyta</taxon>
        <taxon>Bryophyta</taxon>
        <taxon>Bryophytina</taxon>
        <taxon>Bryopsida</taxon>
        <taxon>Dicranidae</taxon>
        <taxon>Pseudoditrichales</taxon>
        <taxon>Ditrichaceae</taxon>
        <taxon>Ceratodon</taxon>
    </lineage>
</organism>
<feature type="region of interest" description="Disordered" evidence="8">
    <location>
        <begin position="583"/>
        <end position="614"/>
    </location>
</feature>
<keyword evidence="3 7" id="KW-0396">Initiation factor</keyword>
<protein>
    <recommendedName>
        <fullName evidence="7">Eukaryotic translation initiation factor 3 subunit A</fullName>
        <shortName evidence="7">eIF3a</shortName>
    </recommendedName>
    <alternativeName>
        <fullName evidence="7">Eukaryotic translation initiation factor 3 subunit 10</fullName>
    </alternativeName>
</protein>
<dbReference type="GO" id="GO:0001732">
    <property type="term" value="P:formation of cytoplasmic translation initiation complex"/>
    <property type="evidence" value="ECO:0007669"/>
    <property type="project" value="UniProtKB-UniRule"/>
</dbReference>
<dbReference type="InterPro" id="IPR027512">
    <property type="entry name" value="EIF3A"/>
</dbReference>
<dbReference type="PROSITE" id="PS50250">
    <property type="entry name" value="PCI"/>
    <property type="match status" value="1"/>
</dbReference>
<dbReference type="GO" id="GO:0033290">
    <property type="term" value="C:eukaryotic 48S preinitiation complex"/>
    <property type="evidence" value="ECO:0007669"/>
    <property type="project" value="UniProtKB-UniRule"/>
</dbReference>
<dbReference type="OrthoDB" id="18884at2759"/>
<proteinExistence type="inferred from homology"/>
<evidence type="ECO:0000256" key="6">
    <source>
        <dbReference type="ARBA" id="ARBA00023054"/>
    </source>
</evidence>
<comment type="similarity">
    <text evidence="7">Belongs to the eIF-3 subunit A family.</text>
</comment>
<keyword evidence="5 7" id="KW-0648">Protein biosynthesis</keyword>
<feature type="compositionally biased region" description="Basic and acidic residues" evidence="8">
    <location>
        <begin position="1034"/>
        <end position="1045"/>
    </location>
</feature>
<accession>A0A8T0J445</accession>
<dbReference type="Pfam" id="PF01399">
    <property type="entry name" value="PCI"/>
    <property type="match status" value="1"/>
</dbReference>
<dbReference type="EMBL" id="CM026421">
    <property type="protein sequence ID" value="KAG0589678.1"/>
    <property type="molecule type" value="Genomic_DNA"/>
</dbReference>
<feature type="compositionally biased region" description="Basic and acidic residues" evidence="8">
    <location>
        <begin position="810"/>
        <end position="871"/>
    </location>
</feature>
<evidence type="ECO:0000256" key="8">
    <source>
        <dbReference type="SAM" id="MobiDB-lite"/>
    </source>
</evidence>
<dbReference type="HAMAP" id="MF_03000">
    <property type="entry name" value="eIF3a"/>
    <property type="match status" value="1"/>
</dbReference>
<feature type="compositionally biased region" description="Basic and acidic residues" evidence="8">
    <location>
        <begin position="731"/>
        <end position="740"/>
    </location>
</feature>
<evidence type="ECO:0000313" key="10">
    <source>
        <dbReference type="EMBL" id="KAG0589678.1"/>
    </source>
</evidence>
<feature type="domain" description="PCI" evidence="9">
    <location>
        <begin position="316"/>
        <end position="513"/>
    </location>
</feature>
<feature type="coiled-coil region" evidence="7">
    <location>
        <begin position="93"/>
        <end position="122"/>
    </location>
</feature>
<dbReference type="GO" id="GO:0003743">
    <property type="term" value="F:translation initiation factor activity"/>
    <property type="evidence" value="ECO:0007669"/>
    <property type="project" value="UniProtKB-UniRule"/>
</dbReference>
<feature type="region of interest" description="Disordered" evidence="8">
    <location>
        <begin position="810"/>
        <end position="1045"/>
    </location>
</feature>
<dbReference type="InterPro" id="IPR054711">
    <property type="entry name" value="eIF3a_PCI_TPR-like"/>
</dbReference>
<keyword evidence="2 7" id="KW-0963">Cytoplasm</keyword>
<evidence type="ECO:0000256" key="4">
    <source>
        <dbReference type="ARBA" id="ARBA00022884"/>
    </source>
</evidence>
<dbReference type="Pfam" id="PF22591">
    <property type="entry name" value="eIF3a_PCI_TPR-like"/>
    <property type="match status" value="1"/>
</dbReference>
<feature type="compositionally biased region" description="Basic and acidic residues" evidence="8">
    <location>
        <begin position="899"/>
        <end position="911"/>
    </location>
</feature>
<comment type="function">
    <text evidence="7">RNA-binding component of the eukaryotic translation initiation factor 3 (eIF-3) complex, which is involved in protein synthesis of a specialized repertoire of mRNAs and, together with other initiation factors, stimulates binding of mRNA and methionyl-tRNAi to the 40S ribosome. The eIF-3 complex specifically targets and initiates translation of a subset of mRNAs involved in cell proliferation.</text>
</comment>
<name>A0A8T0J445_CERPU</name>
<evidence type="ECO:0000313" key="11">
    <source>
        <dbReference type="Proteomes" id="UP000822688"/>
    </source>
</evidence>
<feature type="compositionally biased region" description="Basic and acidic residues" evidence="8">
    <location>
        <begin position="880"/>
        <end position="892"/>
    </location>
</feature>
<sequence length="1045" mass="122185">MATFAKPENALKRAEELMNVGQKQAALQALHDLITSKRYRAWQKTLEKIMFKYVELCVDMKKGRFAKDGLIQYRIVCQQVNVSSLEEVIKYFLQLSSERAEKAQAEAAAAEVTLDVEDLEAEKRPEDLMLSYVSGEKGKERSDRETVTPWFKFLWETYRTVLEILRNNSKLESLYAMTAHRAFQFCLQYKRTTEFRRLCEILRNHLTNLNKYRDQRDRPDLTQPESLQLYLETRFEQLKIATELELWQEAFRSIEDIHGLMSMVKRTPKPQMMAVYYAKLTQIYWVADSHLYHAYAWYKLYNLQKSYNKNLTAKDLQLMASSVVLATLAVPPYDRKHGAHHFELEMEKDRNVRMANILGFNIDAKKDSREVLSRAALLSELVAKGVLTYVSPEVKDLYNLLENEFHPLDLAARAQPVLSKFPSLSDKLSSASPVPEVHLEQYVPALERLTTLRVLQQASQVYSTIKISELTRMVTFFDFSVVEKLIVEAVKYNYVQMKVDHLKEVVNFGSQDLESEKVKSHLTILAKRLKKACLMINPPSLDRPSRQILPFAELQSVVEKEHKKLLARKVLIERRKEEQERQMLEMEREEESKRLKQQRLTEEAEAKRLANESARREEARIRKEIEEKELEEARALLAEAEKRKGKKGKKVAVDGEVTKLTKQLLMEEALSEQMKERQEMERKLQKLSKTMDHLERAKREEERPLIEEAYRKRLQDDEKFYQEQQEQAIEQSHKEHETNVVEKHRLIRMSEDKEVFEQQVVSRRQGEFARLQRLREERLAEERAMRSQEREIRRKKEYFKRQEEQRLLKIQEEEEARKREEDERKRREEAERRAKLEEMAAKQRAAELAAEEKLKREREEALKVRLEDKPGKFIPPSLRKKLESGEDLRRPSGDSSDTWNDRRPPVEERRPLFGGRGLAPSRETDRQVDGEADAPPSGNRYQPPRARVSDPDAPPPRAYEPPVRRTYDAPSARGDEPPRGAYEPPRGGSRGDEPSRGAYEPPRGGARGDAYAPPGRLGSSRPLGQRPIIGGGRPAEERQERQDRW</sequence>
<comment type="caution">
    <text evidence="10">The sequence shown here is derived from an EMBL/GenBank/DDBJ whole genome shotgun (WGS) entry which is preliminary data.</text>
</comment>
<dbReference type="FunFam" id="1.25.40.860:FF:000004">
    <property type="entry name" value="Eukaryotic translation initiation factor 3 subunit A"/>
    <property type="match status" value="1"/>
</dbReference>
<dbReference type="GO" id="GO:0071540">
    <property type="term" value="C:eukaryotic translation initiation factor 3 complex, eIF3e"/>
    <property type="evidence" value="ECO:0007669"/>
    <property type="project" value="TreeGrafter"/>
</dbReference>
<dbReference type="Gene3D" id="1.25.40.860">
    <property type="match status" value="2"/>
</dbReference>
<dbReference type="GO" id="GO:0016282">
    <property type="term" value="C:eukaryotic 43S preinitiation complex"/>
    <property type="evidence" value="ECO:0007669"/>
    <property type="project" value="UniProtKB-UniRule"/>
</dbReference>